<keyword evidence="3" id="KW-0812">Transmembrane</keyword>
<gene>
    <name evidence="4" type="ORF">HW555_011882</name>
</gene>
<comment type="caution">
    <text evidence="4">The sequence shown here is derived from an EMBL/GenBank/DDBJ whole genome shotgun (WGS) entry which is preliminary data.</text>
</comment>
<dbReference type="CDD" id="cd00112">
    <property type="entry name" value="LDLa"/>
    <property type="match status" value="1"/>
</dbReference>
<reference evidence="4" key="1">
    <citation type="submission" date="2020-08" db="EMBL/GenBank/DDBJ databases">
        <title>Spodoptera exigua strain:BAW_Kor-Di-RS1 Genome sequencing and assembly.</title>
        <authorList>
            <person name="Kim J."/>
            <person name="Nam H.Y."/>
            <person name="Kwon M."/>
            <person name="Choi J.H."/>
            <person name="Cho S.R."/>
            <person name="Kim G.-H."/>
        </authorList>
    </citation>
    <scope>NUCLEOTIDE SEQUENCE</scope>
    <source>
        <strain evidence="4">BAW_Kor-Di-RS1</strain>
        <tissue evidence="4">Whole-body</tissue>
    </source>
</reference>
<evidence type="ECO:0000313" key="5">
    <source>
        <dbReference type="Proteomes" id="UP000648187"/>
    </source>
</evidence>
<dbReference type="AlphaFoldDB" id="A0A835KYG3"/>
<dbReference type="EMBL" id="JACKWZ010000382">
    <property type="protein sequence ID" value="KAF9408447.1"/>
    <property type="molecule type" value="Genomic_DNA"/>
</dbReference>
<dbReference type="InterPro" id="IPR002172">
    <property type="entry name" value="LDrepeatLR_classA_rpt"/>
</dbReference>
<dbReference type="InterPro" id="IPR035914">
    <property type="entry name" value="Sperma_CUB_dom_sf"/>
</dbReference>
<sequence>CTLPVPTPVPAVASVGISNPVVTPDTIVFRRRMAGADDEPATRTSSSRTMLPLDLETNTSQIHYMDSLCKDHFLQRQYRKVDGGVLWSRNERNLDCTVTFQTHSILQRFMLHFDLLQLDCNDHLYVYDGAHATAPPKVGRPVVSQHQAASRRIVHRSNFVTLKYVTDNWGTDANGFRLVITAVKDPKHGCKEFRCKQREFCVSADLTCDGVDHCADGSDEDTATLCPVMAAAVARAQKRARRDCRETRSSLRARAGRRGRAACGGRPECRAAQGRVVRLAARGPQGGARPPPASSVTQCKFIDMTLNIFGLWLVCYWVVLPTRILILCLYTRCPVKHIPQIFITPCRKRITDSRVAGILSERAI</sequence>
<evidence type="ECO:0000256" key="3">
    <source>
        <dbReference type="SAM" id="Phobius"/>
    </source>
</evidence>
<dbReference type="PANTHER" id="PTHR24652:SF69">
    <property type="entry name" value="CUB DOMAIN-CONTAINING PROTEIN"/>
    <property type="match status" value="1"/>
</dbReference>
<accession>A0A835KYG3</accession>
<dbReference type="PROSITE" id="PS01209">
    <property type="entry name" value="LDLRA_1"/>
    <property type="match status" value="1"/>
</dbReference>
<evidence type="ECO:0000256" key="1">
    <source>
        <dbReference type="ARBA" id="ARBA00023157"/>
    </source>
</evidence>
<comment type="caution">
    <text evidence="2">Lacks conserved residue(s) required for the propagation of feature annotation.</text>
</comment>
<dbReference type="Gene3D" id="2.60.120.290">
    <property type="entry name" value="Spermadhesin, CUB domain"/>
    <property type="match status" value="1"/>
</dbReference>
<feature type="transmembrane region" description="Helical" evidence="3">
    <location>
        <begin position="309"/>
        <end position="330"/>
    </location>
</feature>
<proteinExistence type="predicted"/>
<evidence type="ECO:0000313" key="4">
    <source>
        <dbReference type="EMBL" id="KAF9408447.1"/>
    </source>
</evidence>
<keyword evidence="3" id="KW-0472">Membrane</keyword>
<keyword evidence="5" id="KW-1185">Reference proteome</keyword>
<dbReference type="InterPro" id="IPR023415">
    <property type="entry name" value="LDLR_class-A_CS"/>
</dbReference>
<keyword evidence="1" id="KW-1015">Disulfide bond</keyword>
<dbReference type="Proteomes" id="UP000648187">
    <property type="component" value="Unassembled WGS sequence"/>
</dbReference>
<dbReference type="Pfam" id="PF00057">
    <property type="entry name" value="Ldl_recept_a"/>
    <property type="match status" value="1"/>
</dbReference>
<name>A0A835KYG3_SPOEX</name>
<dbReference type="SMART" id="SM00192">
    <property type="entry name" value="LDLa"/>
    <property type="match status" value="1"/>
</dbReference>
<dbReference type="SUPFAM" id="SSF49854">
    <property type="entry name" value="Spermadhesin, CUB domain"/>
    <property type="match status" value="1"/>
</dbReference>
<dbReference type="InterPro" id="IPR036055">
    <property type="entry name" value="LDL_receptor-like_sf"/>
</dbReference>
<dbReference type="SUPFAM" id="SSF57424">
    <property type="entry name" value="LDL receptor-like module"/>
    <property type="match status" value="1"/>
</dbReference>
<dbReference type="PROSITE" id="PS50068">
    <property type="entry name" value="LDLRA_2"/>
    <property type="match status" value="1"/>
</dbReference>
<dbReference type="PANTHER" id="PTHR24652">
    <property type="entry name" value="LOW-DENSITY LIPOPROTEIN RECEPTOR CLASS A DOMAIN-CONTAINING PROTEIN 2"/>
    <property type="match status" value="1"/>
</dbReference>
<dbReference type="Gene3D" id="4.10.400.10">
    <property type="entry name" value="Low-density Lipoprotein Receptor"/>
    <property type="match status" value="1"/>
</dbReference>
<protein>
    <recommendedName>
        <fullName evidence="6">CUB domain-containing protein</fullName>
    </recommendedName>
</protein>
<organism evidence="4 5">
    <name type="scientific">Spodoptera exigua</name>
    <name type="common">Beet armyworm</name>
    <name type="synonym">Noctua fulgens</name>
    <dbReference type="NCBI Taxonomy" id="7107"/>
    <lineage>
        <taxon>Eukaryota</taxon>
        <taxon>Metazoa</taxon>
        <taxon>Ecdysozoa</taxon>
        <taxon>Arthropoda</taxon>
        <taxon>Hexapoda</taxon>
        <taxon>Insecta</taxon>
        <taxon>Pterygota</taxon>
        <taxon>Neoptera</taxon>
        <taxon>Endopterygota</taxon>
        <taxon>Lepidoptera</taxon>
        <taxon>Glossata</taxon>
        <taxon>Ditrysia</taxon>
        <taxon>Noctuoidea</taxon>
        <taxon>Noctuidae</taxon>
        <taxon>Amphipyrinae</taxon>
        <taxon>Spodoptera</taxon>
    </lineage>
</organism>
<evidence type="ECO:0000256" key="2">
    <source>
        <dbReference type="PROSITE-ProRule" id="PRU00124"/>
    </source>
</evidence>
<feature type="non-terminal residue" evidence="4">
    <location>
        <position position="1"/>
    </location>
</feature>
<evidence type="ECO:0008006" key="6">
    <source>
        <dbReference type="Google" id="ProtNLM"/>
    </source>
</evidence>
<keyword evidence="3" id="KW-1133">Transmembrane helix</keyword>
<dbReference type="InterPro" id="IPR042333">
    <property type="entry name" value="LRAD2/Mig-13-like"/>
</dbReference>